<organism evidence="1 2">
    <name type="scientific">Neorhizobium galegae bv. officinalis bv. officinalis str. HAMBI 1141</name>
    <dbReference type="NCBI Taxonomy" id="1028801"/>
    <lineage>
        <taxon>Bacteria</taxon>
        <taxon>Pseudomonadati</taxon>
        <taxon>Pseudomonadota</taxon>
        <taxon>Alphaproteobacteria</taxon>
        <taxon>Hyphomicrobiales</taxon>
        <taxon>Rhizobiaceae</taxon>
        <taxon>Rhizobium/Agrobacterium group</taxon>
        <taxon>Neorhizobium</taxon>
    </lineage>
</organism>
<dbReference type="AlphaFoldDB" id="A0A068TFD8"/>
<sequence length="115" mass="11972">MPLALGLLGDAVRGVIVETGLGGAQPGAPAPYIAASHALFESPDSFQKAFHAHAAEIHGDVPNYTDIAPVVQLGNVSVATLMADAKIISNFTNALAHTELDDPVKPLAWVHPSER</sequence>
<dbReference type="GO" id="GO:0016491">
    <property type="term" value="F:oxidoreductase activity"/>
    <property type="evidence" value="ECO:0007669"/>
    <property type="project" value="InterPro"/>
</dbReference>
<protein>
    <submittedName>
        <fullName evidence="1">Uncharacterized protein</fullName>
    </submittedName>
</protein>
<dbReference type="PATRIC" id="fig|1028801.3.peg.4535"/>
<dbReference type="InterPro" id="IPR009799">
    <property type="entry name" value="EthD_dom"/>
</dbReference>
<accession>A0A068TFD8</accession>
<dbReference type="eggNOG" id="ENOG5032S97">
    <property type="taxonomic scope" value="Bacteria"/>
</dbReference>
<dbReference type="NCBIfam" id="TIGR02118">
    <property type="entry name" value="EthD family reductase"/>
    <property type="match status" value="1"/>
</dbReference>
<reference evidence="2" key="1">
    <citation type="journal article" date="2014" name="BMC Genomics">
        <title>Genome sequencing of two Neorhizobium galegae strains reveals a noeT gene responsible for the unusual acetylation of the nodulation factors.</title>
        <authorList>
            <person name="Osterman J."/>
            <person name="Marsh J."/>
            <person name="Laine P.K."/>
            <person name="Zeng Z."/>
            <person name="Alatalo E."/>
            <person name="Sullivan J.T."/>
            <person name="Young J.P."/>
            <person name="Thomas-Oates J."/>
            <person name="Paulin L."/>
            <person name="Lindstrom K."/>
        </authorList>
    </citation>
    <scope>NUCLEOTIDE SEQUENCE [LARGE SCALE GENOMIC DNA]</scope>
    <source>
        <strain evidence="2">HAMBI 1141</strain>
    </source>
</reference>
<proteinExistence type="predicted"/>
<dbReference type="Gene3D" id="3.30.70.100">
    <property type="match status" value="1"/>
</dbReference>
<dbReference type="EMBL" id="HG938355">
    <property type="protein sequence ID" value="CDN56781.1"/>
    <property type="molecule type" value="Genomic_DNA"/>
</dbReference>
<evidence type="ECO:0000313" key="1">
    <source>
        <dbReference type="EMBL" id="CDN56781.1"/>
    </source>
</evidence>
<dbReference type="SUPFAM" id="SSF54909">
    <property type="entry name" value="Dimeric alpha+beta barrel"/>
    <property type="match status" value="1"/>
</dbReference>
<dbReference type="HOGENOM" id="CLU_2106364_0_0_5"/>
<dbReference type="InterPro" id="IPR011008">
    <property type="entry name" value="Dimeric_a/b-barrel"/>
</dbReference>
<gene>
    <name evidence="1" type="ORF">RG1141_CH44690</name>
</gene>
<name>A0A068TFD8_NEOGA</name>
<dbReference type="KEGG" id="ngl:RG1141_CH44690"/>
<dbReference type="Proteomes" id="UP000028186">
    <property type="component" value="Chromosome I"/>
</dbReference>
<evidence type="ECO:0000313" key="2">
    <source>
        <dbReference type="Proteomes" id="UP000028186"/>
    </source>
</evidence>